<dbReference type="KEGG" id="gtr:GLOTRDRAFT_22561"/>
<dbReference type="EMBL" id="KB469304">
    <property type="protein sequence ID" value="EPQ54023.1"/>
    <property type="molecule type" value="Genomic_DNA"/>
</dbReference>
<dbReference type="HOGENOM" id="CLU_185481_0_0_1"/>
<feature type="compositionally biased region" description="Basic and acidic residues" evidence="1">
    <location>
        <begin position="20"/>
        <end position="34"/>
    </location>
</feature>
<reference evidence="2 3" key="1">
    <citation type="journal article" date="2012" name="Science">
        <title>The Paleozoic origin of enzymatic lignin decomposition reconstructed from 31 fungal genomes.</title>
        <authorList>
            <person name="Floudas D."/>
            <person name="Binder M."/>
            <person name="Riley R."/>
            <person name="Barry K."/>
            <person name="Blanchette R.A."/>
            <person name="Henrissat B."/>
            <person name="Martinez A.T."/>
            <person name="Otillar R."/>
            <person name="Spatafora J.W."/>
            <person name="Yadav J.S."/>
            <person name="Aerts A."/>
            <person name="Benoit I."/>
            <person name="Boyd A."/>
            <person name="Carlson A."/>
            <person name="Copeland A."/>
            <person name="Coutinho P.M."/>
            <person name="de Vries R.P."/>
            <person name="Ferreira P."/>
            <person name="Findley K."/>
            <person name="Foster B."/>
            <person name="Gaskell J."/>
            <person name="Glotzer D."/>
            <person name="Gorecki P."/>
            <person name="Heitman J."/>
            <person name="Hesse C."/>
            <person name="Hori C."/>
            <person name="Igarashi K."/>
            <person name="Jurgens J.A."/>
            <person name="Kallen N."/>
            <person name="Kersten P."/>
            <person name="Kohler A."/>
            <person name="Kuees U."/>
            <person name="Kumar T.K.A."/>
            <person name="Kuo A."/>
            <person name="LaButti K."/>
            <person name="Larrondo L.F."/>
            <person name="Lindquist E."/>
            <person name="Ling A."/>
            <person name="Lombard V."/>
            <person name="Lucas S."/>
            <person name="Lundell T."/>
            <person name="Martin R."/>
            <person name="McLaughlin D.J."/>
            <person name="Morgenstern I."/>
            <person name="Morin E."/>
            <person name="Murat C."/>
            <person name="Nagy L.G."/>
            <person name="Nolan M."/>
            <person name="Ohm R.A."/>
            <person name="Patyshakuliyeva A."/>
            <person name="Rokas A."/>
            <person name="Ruiz-Duenas F.J."/>
            <person name="Sabat G."/>
            <person name="Salamov A."/>
            <person name="Samejima M."/>
            <person name="Schmutz J."/>
            <person name="Slot J.C."/>
            <person name="St John F."/>
            <person name="Stenlid J."/>
            <person name="Sun H."/>
            <person name="Sun S."/>
            <person name="Syed K."/>
            <person name="Tsang A."/>
            <person name="Wiebenga A."/>
            <person name="Young D."/>
            <person name="Pisabarro A."/>
            <person name="Eastwood D.C."/>
            <person name="Martin F."/>
            <person name="Cullen D."/>
            <person name="Grigoriev I.V."/>
            <person name="Hibbett D.S."/>
        </authorList>
    </citation>
    <scope>NUCLEOTIDE SEQUENCE [LARGE SCALE GENOMIC DNA]</scope>
    <source>
        <strain evidence="2 3">ATCC 11539</strain>
    </source>
</reference>
<evidence type="ECO:0000256" key="1">
    <source>
        <dbReference type="SAM" id="MobiDB-lite"/>
    </source>
</evidence>
<dbReference type="STRING" id="670483.S7Q3N5"/>
<feature type="compositionally biased region" description="Basic residues" evidence="1">
    <location>
        <begin position="38"/>
        <end position="47"/>
    </location>
</feature>
<proteinExistence type="predicted"/>
<feature type="non-terminal residue" evidence="2">
    <location>
        <position position="66"/>
    </location>
</feature>
<name>S7Q3N5_GLOTA</name>
<organism evidence="2 3">
    <name type="scientific">Gloeophyllum trabeum (strain ATCC 11539 / FP-39264 / Madison 617)</name>
    <name type="common">Brown rot fungus</name>
    <dbReference type="NCBI Taxonomy" id="670483"/>
    <lineage>
        <taxon>Eukaryota</taxon>
        <taxon>Fungi</taxon>
        <taxon>Dikarya</taxon>
        <taxon>Basidiomycota</taxon>
        <taxon>Agaricomycotina</taxon>
        <taxon>Agaricomycetes</taxon>
        <taxon>Gloeophyllales</taxon>
        <taxon>Gloeophyllaceae</taxon>
        <taxon>Gloeophyllum</taxon>
    </lineage>
</organism>
<dbReference type="Proteomes" id="UP000030669">
    <property type="component" value="Unassembled WGS sequence"/>
</dbReference>
<feature type="non-terminal residue" evidence="2">
    <location>
        <position position="1"/>
    </location>
</feature>
<evidence type="ECO:0000313" key="3">
    <source>
        <dbReference type="Proteomes" id="UP000030669"/>
    </source>
</evidence>
<protein>
    <submittedName>
        <fullName evidence="2">Uncharacterized protein</fullName>
    </submittedName>
</protein>
<feature type="compositionally biased region" description="Basic and acidic residues" evidence="1">
    <location>
        <begin position="48"/>
        <end position="57"/>
    </location>
</feature>
<evidence type="ECO:0000313" key="2">
    <source>
        <dbReference type="EMBL" id="EPQ54023.1"/>
    </source>
</evidence>
<dbReference type="OrthoDB" id="3034621at2759"/>
<feature type="region of interest" description="Disordered" evidence="1">
    <location>
        <begin position="18"/>
        <end position="66"/>
    </location>
</feature>
<sequence>TPAPGARAVMANALRGAGLIDRDERMRDVSDKPGGRKGSSKHRAHRPRPIDAYKDHTPGPSRSSMV</sequence>
<gene>
    <name evidence="2" type="ORF">GLOTRDRAFT_22561</name>
</gene>
<dbReference type="RefSeq" id="XP_007867172.1">
    <property type="nucleotide sequence ID" value="XM_007868981.1"/>
</dbReference>
<accession>S7Q3N5</accession>
<keyword evidence="3" id="KW-1185">Reference proteome</keyword>
<dbReference type="GeneID" id="19305074"/>
<dbReference type="AlphaFoldDB" id="S7Q3N5"/>